<name>M2ZH04_PSEFD</name>
<dbReference type="OrthoDB" id="438080at2759"/>
<proteinExistence type="predicted"/>
<dbReference type="STRING" id="383855.M2ZH04"/>
<feature type="region of interest" description="Disordered" evidence="1">
    <location>
        <begin position="101"/>
        <end position="177"/>
    </location>
</feature>
<keyword evidence="3" id="KW-1185">Reference proteome</keyword>
<evidence type="ECO:0000256" key="1">
    <source>
        <dbReference type="SAM" id="MobiDB-lite"/>
    </source>
</evidence>
<evidence type="ECO:0000313" key="3">
    <source>
        <dbReference type="Proteomes" id="UP000016932"/>
    </source>
</evidence>
<protein>
    <submittedName>
        <fullName evidence="2">Uncharacterized protein</fullName>
    </submittedName>
</protein>
<gene>
    <name evidence="2" type="ORF">MYCFIDRAFT_212380</name>
</gene>
<evidence type="ECO:0000313" key="2">
    <source>
        <dbReference type="EMBL" id="EME78424.1"/>
    </source>
</evidence>
<dbReference type="EMBL" id="KB446563">
    <property type="protein sequence ID" value="EME78424.1"/>
    <property type="molecule type" value="Genomic_DNA"/>
</dbReference>
<dbReference type="VEuPathDB" id="FungiDB:MYCFIDRAFT_212380"/>
<dbReference type="HOGENOM" id="CLU_081044_2_0_1"/>
<dbReference type="Proteomes" id="UP000016932">
    <property type="component" value="Unassembled WGS sequence"/>
</dbReference>
<dbReference type="KEGG" id="pfj:MYCFIDRAFT_212380"/>
<reference evidence="2 3" key="1">
    <citation type="journal article" date="2012" name="PLoS Pathog.">
        <title>Diverse lifestyles and strategies of plant pathogenesis encoded in the genomes of eighteen Dothideomycetes fungi.</title>
        <authorList>
            <person name="Ohm R.A."/>
            <person name="Feau N."/>
            <person name="Henrissat B."/>
            <person name="Schoch C.L."/>
            <person name="Horwitz B.A."/>
            <person name="Barry K.W."/>
            <person name="Condon B.J."/>
            <person name="Copeland A.C."/>
            <person name="Dhillon B."/>
            <person name="Glaser F."/>
            <person name="Hesse C.N."/>
            <person name="Kosti I."/>
            <person name="LaButti K."/>
            <person name="Lindquist E.A."/>
            <person name="Lucas S."/>
            <person name="Salamov A.A."/>
            <person name="Bradshaw R.E."/>
            <person name="Ciuffetti L."/>
            <person name="Hamelin R.C."/>
            <person name="Kema G.H.J."/>
            <person name="Lawrence C."/>
            <person name="Scott J.A."/>
            <person name="Spatafora J.W."/>
            <person name="Turgeon B.G."/>
            <person name="de Wit P.J.G.M."/>
            <person name="Zhong S."/>
            <person name="Goodwin S.B."/>
            <person name="Grigoriev I.V."/>
        </authorList>
    </citation>
    <scope>NUCLEOTIDE SEQUENCE [LARGE SCALE GENOMIC DNA]</scope>
    <source>
        <strain evidence="2 3">CIRAD86</strain>
    </source>
</reference>
<accession>M2ZH04</accession>
<dbReference type="GeneID" id="19337695"/>
<dbReference type="eggNOG" id="ENOG502SC64">
    <property type="taxonomic scope" value="Eukaryota"/>
</dbReference>
<organism evidence="2 3">
    <name type="scientific">Pseudocercospora fijiensis (strain CIRAD86)</name>
    <name type="common">Black leaf streak disease fungus</name>
    <name type="synonym">Mycosphaerella fijiensis</name>
    <dbReference type="NCBI Taxonomy" id="383855"/>
    <lineage>
        <taxon>Eukaryota</taxon>
        <taxon>Fungi</taxon>
        <taxon>Dikarya</taxon>
        <taxon>Ascomycota</taxon>
        <taxon>Pezizomycotina</taxon>
        <taxon>Dothideomycetes</taxon>
        <taxon>Dothideomycetidae</taxon>
        <taxon>Mycosphaerellales</taxon>
        <taxon>Mycosphaerellaceae</taxon>
        <taxon>Pseudocercospora</taxon>
    </lineage>
</organism>
<dbReference type="RefSeq" id="XP_007930809.1">
    <property type="nucleotide sequence ID" value="XM_007932618.1"/>
</dbReference>
<dbReference type="AlphaFoldDB" id="M2ZH04"/>
<sequence>MAEAARQQYLAAASEALMLSSPAISSYLQTVNEQHVGHPQSCSACGSTMLLGWSCTKITTKAHTRTRRDRMSGTSKAATTTLECLRCSSVTTVVERGLRRSKNAKLDRSGKLPLVSHEQPLRAPKSAMGKAEARAPSAAGSKKRGRGKKSSLQAMLADRKTTGTSSGFGLSLDDFMK</sequence>